<dbReference type="EMBL" id="BQNB010019205">
    <property type="protein sequence ID" value="GJT82844.1"/>
    <property type="molecule type" value="Genomic_DNA"/>
</dbReference>
<reference evidence="2" key="1">
    <citation type="journal article" date="2022" name="Int. J. Mol. Sci.">
        <title>Draft Genome of Tanacetum Coccineum: Genomic Comparison of Closely Related Tanacetum-Family Plants.</title>
        <authorList>
            <person name="Yamashiro T."/>
            <person name="Shiraishi A."/>
            <person name="Nakayama K."/>
            <person name="Satake H."/>
        </authorList>
    </citation>
    <scope>NUCLEOTIDE SEQUENCE</scope>
</reference>
<organism evidence="2 3">
    <name type="scientific">Tanacetum coccineum</name>
    <dbReference type="NCBI Taxonomy" id="301880"/>
    <lineage>
        <taxon>Eukaryota</taxon>
        <taxon>Viridiplantae</taxon>
        <taxon>Streptophyta</taxon>
        <taxon>Embryophyta</taxon>
        <taxon>Tracheophyta</taxon>
        <taxon>Spermatophyta</taxon>
        <taxon>Magnoliopsida</taxon>
        <taxon>eudicotyledons</taxon>
        <taxon>Gunneridae</taxon>
        <taxon>Pentapetalae</taxon>
        <taxon>asterids</taxon>
        <taxon>campanulids</taxon>
        <taxon>Asterales</taxon>
        <taxon>Asteraceae</taxon>
        <taxon>Asteroideae</taxon>
        <taxon>Anthemideae</taxon>
        <taxon>Anthemidinae</taxon>
        <taxon>Tanacetum</taxon>
    </lineage>
</organism>
<evidence type="ECO:0000313" key="2">
    <source>
        <dbReference type="EMBL" id="GJT82844.1"/>
    </source>
</evidence>
<name>A0ABQ5H602_9ASTR</name>
<evidence type="ECO:0000313" key="3">
    <source>
        <dbReference type="Proteomes" id="UP001151760"/>
    </source>
</evidence>
<protein>
    <submittedName>
        <fullName evidence="2">Uncharacterized protein</fullName>
    </submittedName>
</protein>
<proteinExistence type="predicted"/>
<sequence length="169" mass="19241">MVIAPHSNKIDDEGDIIPPNKVLQDNGDINQKFLRSLSQEWTMHTIMWRNNQRLRLLSLDEPLKPINLNAYETDLSKGTGAADSATTIENLSDAMIYSFFSSQPSTLQLDNEDLQQINPDDLEEMDLRALRNQDNRNREPTRRTVPVEETTSNALTSRCDGFGYDLSDQ</sequence>
<keyword evidence="3" id="KW-1185">Reference proteome</keyword>
<feature type="compositionally biased region" description="Basic and acidic residues" evidence="1">
    <location>
        <begin position="131"/>
        <end position="146"/>
    </location>
</feature>
<reference evidence="2" key="2">
    <citation type="submission" date="2022-01" db="EMBL/GenBank/DDBJ databases">
        <authorList>
            <person name="Yamashiro T."/>
            <person name="Shiraishi A."/>
            <person name="Satake H."/>
            <person name="Nakayama K."/>
        </authorList>
    </citation>
    <scope>NUCLEOTIDE SEQUENCE</scope>
</reference>
<evidence type="ECO:0000256" key="1">
    <source>
        <dbReference type="SAM" id="MobiDB-lite"/>
    </source>
</evidence>
<gene>
    <name evidence="2" type="ORF">Tco_1057186</name>
</gene>
<feature type="region of interest" description="Disordered" evidence="1">
    <location>
        <begin position="131"/>
        <end position="151"/>
    </location>
</feature>
<comment type="caution">
    <text evidence="2">The sequence shown here is derived from an EMBL/GenBank/DDBJ whole genome shotgun (WGS) entry which is preliminary data.</text>
</comment>
<dbReference type="Proteomes" id="UP001151760">
    <property type="component" value="Unassembled WGS sequence"/>
</dbReference>
<accession>A0ABQ5H602</accession>